<dbReference type="Gene3D" id="1.10.10.2590">
    <property type="entry name" value="BEN domain"/>
    <property type="match status" value="1"/>
</dbReference>
<protein>
    <submittedName>
        <fullName evidence="4 5">Microspherule protein 1 isoform X1</fullName>
    </submittedName>
</protein>
<feature type="compositionally biased region" description="Acidic residues" evidence="1">
    <location>
        <begin position="216"/>
        <end position="233"/>
    </location>
</feature>
<evidence type="ECO:0000313" key="6">
    <source>
        <dbReference type="RefSeq" id="XP_032813261.1"/>
    </source>
</evidence>
<feature type="compositionally biased region" description="Low complexity" evidence="1">
    <location>
        <begin position="248"/>
        <end position="263"/>
    </location>
</feature>
<evidence type="ECO:0000313" key="3">
    <source>
        <dbReference type="Proteomes" id="UP001318040"/>
    </source>
</evidence>
<dbReference type="RefSeq" id="XP_032813260.1">
    <property type="nucleotide sequence ID" value="XM_032957369.1"/>
</dbReference>
<dbReference type="Proteomes" id="UP001318040">
    <property type="component" value="Chromosome 19"/>
</dbReference>
<feature type="compositionally biased region" description="Low complexity" evidence="1">
    <location>
        <begin position="535"/>
        <end position="547"/>
    </location>
</feature>
<dbReference type="AlphaFoldDB" id="A0AAJ7WX57"/>
<feature type="compositionally biased region" description="Basic residues" evidence="1">
    <location>
        <begin position="108"/>
        <end position="120"/>
    </location>
</feature>
<dbReference type="SMART" id="SM01025">
    <property type="entry name" value="BEN"/>
    <property type="match status" value="1"/>
</dbReference>
<feature type="domain" description="BEN" evidence="2">
    <location>
        <begin position="605"/>
        <end position="717"/>
    </location>
</feature>
<evidence type="ECO:0000256" key="1">
    <source>
        <dbReference type="SAM" id="MobiDB-lite"/>
    </source>
</evidence>
<dbReference type="InterPro" id="IPR018379">
    <property type="entry name" value="BEN_domain"/>
</dbReference>
<dbReference type="GeneID" id="116943979"/>
<evidence type="ECO:0000313" key="4">
    <source>
        <dbReference type="RefSeq" id="XP_032813259.1"/>
    </source>
</evidence>
<feature type="region of interest" description="Disordered" evidence="1">
    <location>
        <begin position="216"/>
        <end position="278"/>
    </location>
</feature>
<gene>
    <name evidence="4 5 6" type="primary">MCRS1</name>
</gene>
<keyword evidence="3" id="KW-1185">Reference proteome</keyword>
<dbReference type="Pfam" id="PF10523">
    <property type="entry name" value="BEN"/>
    <property type="match status" value="1"/>
</dbReference>
<feature type="region of interest" description="Disordered" evidence="1">
    <location>
        <begin position="364"/>
        <end position="392"/>
    </location>
</feature>
<dbReference type="GO" id="GO:0003677">
    <property type="term" value="F:DNA binding"/>
    <property type="evidence" value="ECO:0007669"/>
    <property type="project" value="InterPro"/>
</dbReference>
<dbReference type="KEGG" id="pmrn:116943979"/>
<dbReference type="RefSeq" id="XP_032813261.1">
    <property type="nucleotide sequence ID" value="XM_032957370.1"/>
</dbReference>
<evidence type="ECO:0000313" key="5">
    <source>
        <dbReference type="RefSeq" id="XP_032813260.1"/>
    </source>
</evidence>
<dbReference type="PROSITE" id="PS51457">
    <property type="entry name" value="BEN"/>
    <property type="match status" value="1"/>
</dbReference>
<dbReference type="CTD" id="10445"/>
<dbReference type="RefSeq" id="XP_032813259.1">
    <property type="nucleotide sequence ID" value="XM_032957368.1"/>
</dbReference>
<feature type="compositionally biased region" description="Polar residues" evidence="1">
    <location>
        <begin position="92"/>
        <end position="104"/>
    </location>
</feature>
<feature type="region of interest" description="Disordered" evidence="1">
    <location>
        <begin position="1"/>
        <end position="187"/>
    </location>
</feature>
<sequence length="737" mass="79940">MTDYHTEAMSEPATPPGMEPVGELQGVGNMTAEQPVPEPLPVADPPAGNSTTDHAMPLLESSHPVSSGHVLTPAAAPVPSGSSHPPAKLLAQPQSSKRPASQPLNLIPKRRSSSRSIKRKKFDDELVESSLAKTSRMKGAPPTPMAPGGAVGVEPGRPLMPSVEQLAPEKKKVSKSSSSKRVKKSKQLVQVAKDLGRWKPSDDLLLINGVLQDYDYESDEESSSSSEEDDSEAQENFGRPPRVDGVSDDSNSSAPDSGDSSSSDSEESPEGESHSLKRNMEAARWNEILRVLHVMHFRQERLIAKINSLQKQLKKLKKKRTRGPEPLYRPYQWPFVIPRKRKKHGYNERRNYVERQLPARHLSAVHSASGRNVPPRAAHPRQHAPLAGPPGRAASFETAANEEEHVGAAVAMGPDEMGFPQTNSATSPTRPDIPPSHCHVEESLRPALGGLGIRVKSENLQECPHTIDQNGQIVQAPAMTHSRPASVGSGEVLMIPSHSPLSDGYRAREDQVPHFADVSPDSQLGHAGVQGGGHHSYSSGSPSPASPQFLPTSGTPQIMEIYSGLEPAAMAGGGQPKSPYLSEYQMSFPMRSPSKVGFRVANYSGSLVYIGGADSSLTVSKCALEQCLSSAPDPRKFLGKLADKVFTREEMATSNVKGGLAYTKGVYKPYNQLDPVKVNAILDEVEKWFPGCRDSKKMNSDLLRTLNKKCSNVRLASMQQLMPDGLVFREKEEMDFN</sequence>
<proteinExistence type="predicted"/>
<feature type="region of interest" description="Disordered" evidence="1">
    <location>
        <begin position="516"/>
        <end position="553"/>
    </location>
</feature>
<organism evidence="3 5">
    <name type="scientific">Petromyzon marinus</name>
    <name type="common">Sea lamprey</name>
    <dbReference type="NCBI Taxonomy" id="7757"/>
    <lineage>
        <taxon>Eukaryota</taxon>
        <taxon>Metazoa</taxon>
        <taxon>Chordata</taxon>
        <taxon>Craniata</taxon>
        <taxon>Vertebrata</taxon>
        <taxon>Cyclostomata</taxon>
        <taxon>Hyperoartia</taxon>
        <taxon>Petromyzontiformes</taxon>
        <taxon>Petromyzontidae</taxon>
        <taxon>Petromyzon</taxon>
    </lineage>
</organism>
<evidence type="ECO:0000259" key="2">
    <source>
        <dbReference type="PROSITE" id="PS51457"/>
    </source>
</evidence>
<feature type="compositionally biased region" description="Basic residues" evidence="1">
    <location>
        <begin position="172"/>
        <end position="186"/>
    </location>
</feature>
<name>A0AAJ7WX57_PETMA</name>
<accession>A0AAJ7WX57</accession>
<reference evidence="4 5" key="1">
    <citation type="submission" date="2025-04" db="UniProtKB">
        <authorList>
            <consortium name="RefSeq"/>
        </authorList>
    </citation>
    <scope>IDENTIFICATION</scope>
    <source>
        <tissue evidence="4 5">Sperm</tissue>
    </source>
</reference>